<dbReference type="EMBL" id="SJPJ01000002">
    <property type="protein sequence ID" value="TWT76460.1"/>
    <property type="molecule type" value="Genomic_DNA"/>
</dbReference>
<evidence type="ECO:0000313" key="3">
    <source>
        <dbReference type="Proteomes" id="UP000315010"/>
    </source>
</evidence>
<evidence type="ECO:0008006" key="4">
    <source>
        <dbReference type="Google" id="ProtNLM"/>
    </source>
</evidence>
<name>A0A5C5YNY7_9BACT</name>
<gene>
    <name evidence="2" type="ORF">CA13_69540</name>
</gene>
<protein>
    <recommendedName>
        <fullName evidence="4">Bacterial Pleckstrin homology domain-containing protein</fullName>
    </recommendedName>
</protein>
<accession>A0A5C5YNY7</accession>
<sequence length="164" mass="18727">MNSTYKHTQQSPLCLLLYTLGIVFMVLSWTLRNEPVIEWIFPCVAALILLFAASFHHLTVEDEGDALSVRFGPLPLFHRTIRYADIESAEPGRTTILDGWGIHMSLSGGWVWNLWGRDCVVLKLRKSSLRVGTDDVTNLANFLTTRLQSIHRNQHSIKSNHEKR</sequence>
<dbReference type="OrthoDB" id="285368at2"/>
<evidence type="ECO:0000256" key="1">
    <source>
        <dbReference type="SAM" id="Phobius"/>
    </source>
</evidence>
<comment type="caution">
    <text evidence="2">The sequence shown here is derived from an EMBL/GenBank/DDBJ whole genome shotgun (WGS) entry which is preliminary data.</text>
</comment>
<dbReference type="AlphaFoldDB" id="A0A5C5YNY7"/>
<keyword evidence="1" id="KW-1133">Transmembrane helix</keyword>
<keyword evidence="3" id="KW-1185">Reference proteome</keyword>
<dbReference type="RefSeq" id="WP_146404225.1">
    <property type="nucleotide sequence ID" value="NZ_SJPJ01000002.1"/>
</dbReference>
<proteinExistence type="predicted"/>
<feature type="transmembrane region" description="Helical" evidence="1">
    <location>
        <begin position="36"/>
        <end position="55"/>
    </location>
</feature>
<keyword evidence="1" id="KW-0472">Membrane</keyword>
<evidence type="ECO:0000313" key="2">
    <source>
        <dbReference type="EMBL" id="TWT76460.1"/>
    </source>
</evidence>
<keyword evidence="1" id="KW-0812">Transmembrane</keyword>
<reference evidence="2 3" key="1">
    <citation type="submission" date="2019-02" db="EMBL/GenBank/DDBJ databases">
        <title>Deep-cultivation of Planctomycetes and their phenomic and genomic characterization uncovers novel biology.</title>
        <authorList>
            <person name="Wiegand S."/>
            <person name="Jogler M."/>
            <person name="Boedeker C."/>
            <person name="Pinto D."/>
            <person name="Vollmers J."/>
            <person name="Rivas-Marin E."/>
            <person name="Kohn T."/>
            <person name="Peeters S.H."/>
            <person name="Heuer A."/>
            <person name="Rast P."/>
            <person name="Oberbeckmann S."/>
            <person name="Bunk B."/>
            <person name="Jeske O."/>
            <person name="Meyerdierks A."/>
            <person name="Storesund J.E."/>
            <person name="Kallscheuer N."/>
            <person name="Luecker S."/>
            <person name="Lage O.M."/>
            <person name="Pohl T."/>
            <person name="Merkel B.J."/>
            <person name="Hornburger P."/>
            <person name="Mueller R.-W."/>
            <person name="Bruemmer F."/>
            <person name="Labrenz M."/>
            <person name="Spormann A.M."/>
            <person name="Op Den Camp H."/>
            <person name="Overmann J."/>
            <person name="Amann R."/>
            <person name="Jetten M.S.M."/>
            <person name="Mascher T."/>
            <person name="Medema M.H."/>
            <person name="Devos D.P."/>
            <person name="Kaster A.-K."/>
            <person name="Ovreas L."/>
            <person name="Rohde M."/>
            <person name="Galperin M.Y."/>
            <person name="Jogler C."/>
        </authorList>
    </citation>
    <scope>NUCLEOTIDE SEQUENCE [LARGE SCALE GENOMIC DNA]</scope>
    <source>
        <strain evidence="2 3">CA13</strain>
    </source>
</reference>
<organism evidence="2 3">
    <name type="scientific">Novipirellula herctigrandis</name>
    <dbReference type="NCBI Taxonomy" id="2527986"/>
    <lineage>
        <taxon>Bacteria</taxon>
        <taxon>Pseudomonadati</taxon>
        <taxon>Planctomycetota</taxon>
        <taxon>Planctomycetia</taxon>
        <taxon>Pirellulales</taxon>
        <taxon>Pirellulaceae</taxon>
        <taxon>Novipirellula</taxon>
    </lineage>
</organism>
<dbReference type="Proteomes" id="UP000315010">
    <property type="component" value="Unassembled WGS sequence"/>
</dbReference>
<feature type="transmembrane region" description="Helical" evidence="1">
    <location>
        <begin position="12"/>
        <end position="30"/>
    </location>
</feature>